<organism evidence="3 4">
    <name type="scientific">Histidinibacterium lentulum</name>
    <dbReference type="NCBI Taxonomy" id="2480588"/>
    <lineage>
        <taxon>Bacteria</taxon>
        <taxon>Pseudomonadati</taxon>
        <taxon>Pseudomonadota</taxon>
        <taxon>Alphaproteobacteria</taxon>
        <taxon>Rhodobacterales</taxon>
        <taxon>Paracoccaceae</taxon>
        <taxon>Histidinibacterium</taxon>
    </lineage>
</organism>
<dbReference type="EMBL" id="RDRB01000007">
    <property type="protein sequence ID" value="ROT99331.1"/>
    <property type="molecule type" value="Genomic_DNA"/>
</dbReference>
<keyword evidence="4" id="KW-1185">Reference proteome</keyword>
<dbReference type="InterPro" id="IPR025827">
    <property type="entry name" value="Zn_ribbon_recom_dom"/>
</dbReference>
<comment type="caution">
    <text evidence="3">The sequence shown here is derived from an EMBL/GenBank/DDBJ whole genome shotgun (WGS) entry which is preliminary data.</text>
</comment>
<name>A0A3N2QVR1_9RHOB</name>
<dbReference type="Pfam" id="PF13408">
    <property type="entry name" value="Zn_ribbon_recom"/>
    <property type="match status" value="1"/>
</dbReference>
<feature type="coiled-coil region" evidence="1">
    <location>
        <begin position="102"/>
        <end position="156"/>
    </location>
</feature>
<feature type="domain" description="Recombinase zinc beta ribbon" evidence="2">
    <location>
        <begin position="20"/>
        <end position="77"/>
    </location>
</feature>
<sequence length="262" mass="28579">MRRFQGSRSARPATRRSKFLLSGLLFCKCCGGKLTIAGTGDRRYYYCQTAKQQGPSRCVGMTGLRQLDAEAVVLSGLKKDLMQPAAFEVFRQDYAAALREAVKGVGAEKQGLERSLKKLEKQIGNATAAILGGLNSPALLSELKKAEEQKAELVERLARVDLPEPELPADLDRLYAELVRNLKATMADPKLIQQAIDVMKVLVEKIVVEELPEGGHVLDLQGNLARMLRASAPNHDWSGLGSSKSSLDLVAGVGFEPTTFRL</sequence>
<evidence type="ECO:0000259" key="2">
    <source>
        <dbReference type="Pfam" id="PF13408"/>
    </source>
</evidence>
<evidence type="ECO:0000313" key="3">
    <source>
        <dbReference type="EMBL" id="ROT99331.1"/>
    </source>
</evidence>
<dbReference type="AlphaFoldDB" id="A0A3N2QVR1"/>
<evidence type="ECO:0000256" key="1">
    <source>
        <dbReference type="SAM" id="Coils"/>
    </source>
</evidence>
<dbReference type="RefSeq" id="WP_123642925.1">
    <property type="nucleotide sequence ID" value="NZ_ML119087.1"/>
</dbReference>
<protein>
    <recommendedName>
        <fullName evidence="2">Recombinase zinc beta ribbon domain-containing protein</fullName>
    </recommendedName>
</protein>
<evidence type="ECO:0000313" key="4">
    <source>
        <dbReference type="Proteomes" id="UP000268016"/>
    </source>
</evidence>
<dbReference type="OrthoDB" id="7277848at2"/>
<reference evidence="3 4" key="1">
    <citation type="submission" date="2018-10" db="EMBL/GenBank/DDBJ databases">
        <title>Histidinibacterium lentulum gen. nov., sp. nov., a marine bacterium from the culture broth of Picochlorum sp. 122.</title>
        <authorList>
            <person name="Wang G."/>
        </authorList>
    </citation>
    <scope>NUCLEOTIDE SEQUENCE [LARGE SCALE GENOMIC DNA]</scope>
    <source>
        <strain evidence="3 4">B17</strain>
    </source>
</reference>
<accession>A0A3N2QVR1</accession>
<proteinExistence type="predicted"/>
<dbReference type="Proteomes" id="UP000268016">
    <property type="component" value="Unassembled WGS sequence"/>
</dbReference>
<gene>
    <name evidence="3" type="ORF">EAT49_13980</name>
</gene>
<keyword evidence="1" id="KW-0175">Coiled coil</keyword>